<dbReference type="EMBL" id="JBHTLQ010000017">
    <property type="protein sequence ID" value="MFD1190820.1"/>
    <property type="molecule type" value="Genomic_DNA"/>
</dbReference>
<evidence type="ECO:0000313" key="3">
    <source>
        <dbReference type="Proteomes" id="UP001597216"/>
    </source>
</evidence>
<accession>A0ABW3T5A0</accession>
<protein>
    <submittedName>
        <fullName evidence="2">Uncharacterized protein</fullName>
    </submittedName>
</protein>
<feature type="region of interest" description="Disordered" evidence="1">
    <location>
        <begin position="1"/>
        <end position="22"/>
    </location>
</feature>
<sequence>MPKRDPGTEERNRLRNLPGEDGEIWRGVYGRDEADWLEALTWEEDEAQRQRPHIILKKYNGSRGKPNRKATQNAREIVTPPAEKKEGN</sequence>
<feature type="region of interest" description="Disordered" evidence="1">
    <location>
        <begin position="53"/>
        <end position="88"/>
    </location>
</feature>
<organism evidence="2 3">
    <name type="scientific">Phenylobacterium conjunctum</name>
    <dbReference type="NCBI Taxonomy" id="1298959"/>
    <lineage>
        <taxon>Bacteria</taxon>
        <taxon>Pseudomonadati</taxon>
        <taxon>Pseudomonadota</taxon>
        <taxon>Alphaproteobacteria</taxon>
        <taxon>Caulobacterales</taxon>
        <taxon>Caulobacteraceae</taxon>
        <taxon>Phenylobacterium</taxon>
    </lineage>
</organism>
<dbReference type="Proteomes" id="UP001597216">
    <property type="component" value="Unassembled WGS sequence"/>
</dbReference>
<proteinExistence type="predicted"/>
<gene>
    <name evidence="2" type="ORF">ACFQ27_09530</name>
</gene>
<feature type="compositionally biased region" description="Basic and acidic residues" evidence="1">
    <location>
        <begin position="1"/>
        <end position="13"/>
    </location>
</feature>
<evidence type="ECO:0000313" key="2">
    <source>
        <dbReference type="EMBL" id="MFD1190820.1"/>
    </source>
</evidence>
<evidence type="ECO:0000256" key="1">
    <source>
        <dbReference type="SAM" id="MobiDB-lite"/>
    </source>
</evidence>
<name>A0ABW3T5A0_9CAUL</name>
<reference evidence="3" key="1">
    <citation type="journal article" date="2019" name="Int. J. Syst. Evol. Microbiol.">
        <title>The Global Catalogue of Microorganisms (GCM) 10K type strain sequencing project: providing services to taxonomists for standard genome sequencing and annotation.</title>
        <authorList>
            <consortium name="The Broad Institute Genomics Platform"/>
            <consortium name="The Broad Institute Genome Sequencing Center for Infectious Disease"/>
            <person name="Wu L."/>
            <person name="Ma J."/>
        </authorList>
    </citation>
    <scope>NUCLEOTIDE SEQUENCE [LARGE SCALE GENOMIC DNA]</scope>
    <source>
        <strain evidence="3">CCUG 55074</strain>
    </source>
</reference>
<comment type="caution">
    <text evidence="2">The sequence shown here is derived from an EMBL/GenBank/DDBJ whole genome shotgun (WGS) entry which is preliminary data.</text>
</comment>
<keyword evidence="3" id="KW-1185">Reference proteome</keyword>
<dbReference type="RefSeq" id="WP_377353428.1">
    <property type="nucleotide sequence ID" value="NZ_JBHTLQ010000017.1"/>
</dbReference>